<protein>
    <submittedName>
        <fullName evidence="1">Uncharacterized protein</fullName>
    </submittedName>
</protein>
<proteinExistence type="predicted"/>
<reference evidence="1" key="1">
    <citation type="submission" date="2023-10" db="EMBL/GenBank/DDBJ databases">
        <authorList>
            <person name="Chen Y."/>
            <person name="Shah S."/>
            <person name="Dougan E. K."/>
            <person name="Thang M."/>
            <person name="Chan C."/>
        </authorList>
    </citation>
    <scope>NUCLEOTIDE SEQUENCE [LARGE SCALE GENOMIC DNA]</scope>
</reference>
<accession>A0ABN9S3V5</accession>
<keyword evidence="2" id="KW-1185">Reference proteome</keyword>
<comment type="caution">
    <text evidence="1">The sequence shown here is derived from an EMBL/GenBank/DDBJ whole genome shotgun (WGS) entry which is preliminary data.</text>
</comment>
<evidence type="ECO:0000313" key="2">
    <source>
        <dbReference type="Proteomes" id="UP001189429"/>
    </source>
</evidence>
<organism evidence="1 2">
    <name type="scientific">Prorocentrum cordatum</name>
    <dbReference type="NCBI Taxonomy" id="2364126"/>
    <lineage>
        <taxon>Eukaryota</taxon>
        <taxon>Sar</taxon>
        <taxon>Alveolata</taxon>
        <taxon>Dinophyceae</taxon>
        <taxon>Prorocentrales</taxon>
        <taxon>Prorocentraceae</taxon>
        <taxon>Prorocentrum</taxon>
    </lineage>
</organism>
<gene>
    <name evidence="1" type="ORF">PCOR1329_LOCUS26288</name>
</gene>
<dbReference type="EMBL" id="CAUYUJ010009322">
    <property type="protein sequence ID" value="CAK0826448.1"/>
    <property type="molecule type" value="Genomic_DNA"/>
</dbReference>
<feature type="non-terminal residue" evidence="1">
    <location>
        <position position="102"/>
    </location>
</feature>
<dbReference type="Proteomes" id="UP001189429">
    <property type="component" value="Unassembled WGS sequence"/>
</dbReference>
<sequence length="102" mass="11455">MYQIRKETASYKGLGLSIWSSFEEVQDFLHSASKQSSCGRSCACETALAGSKCYESIAYVINEGIRDHPEWYKGLSPDSAPHEFQSHLSRWVSEANCSRPCK</sequence>
<name>A0ABN9S3V5_9DINO</name>
<evidence type="ECO:0000313" key="1">
    <source>
        <dbReference type="EMBL" id="CAK0826448.1"/>
    </source>
</evidence>